<reference evidence="2" key="1">
    <citation type="journal article" date="2021" name="Sci. Adv.">
        <title>The American lobster genome reveals insights on longevity, neural, and immune adaptations.</title>
        <authorList>
            <person name="Polinski J.M."/>
            <person name="Zimin A.V."/>
            <person name="Clark K.F."/>
            <person name="Kohn A.B."/>
            <person name="Sadowski N."/>
            <person name="Timp W."/>
            <person name="Ptitsyn A."/>
            <person name="Khanna P."/>
            <person name="Romanova D.Y."/>
            <person name="Williams P."/>
            <person name="Greenwood S.J."/>
            <person name="Moroz L.L."/>
            <person name="Walt D.R."/>
            <person name="Bodnar A.G."/>
        </authorList>
    </citation>
    <scope>NUCLEOTIDE SEQUENCE</scope>
    <source>
        <strain evidence="2">GMGI-L3</strain>
    </source>
</reference>
<evidence type="ECO:0000313" key="2">
    <source>
        <dbReference type="EMBL" id="KAG7158648.1"/>
    </source>
</evidence>
<feature type="region of interest" description="Disordered" evidence="1">
    <location>
        <begin position="68"/>
        <end position="87"/>
    </location>
</feature>
<dbReference type="AlphaFoldDB" id="A0A8J5MP50"/>
<dbReference type="EMBL" id="JAHLQT010034478">
    <property type="protein sequence ID" value="KAG7158648.1"/>
    <property type="molecule type" value="Genomic_DNA"/>
</dbReference>
<keyword evidence="3" id="KW-1185">Reference proteome</keyword>
<comment type="caution">
    <text evidence="2">The sequence shown here is derived from an EMBL/GenBank/DDBJ whole genome shotgun (WGS) entry which is preliminary data.</text>
</comment>
<organism evidence="2 3">
    <name type="scientific">Homarus americanus</name>
    <name type="common">American lobster</name>
    <dbReference type="NCBI Taxonomy" id="6706"/>
    <lineage>
        <taxon>Eukaryota</taxon>
        <taxon>Metazoa</taxon>
        <taxon>Ecdysozoa</taxon>
        <taxon>Arthropoda</taxon>
        <taxon>Crustacea</taxon>
        <taxon>Multicrustacea</taxon>
        <taxon>Malacostraca</taxon>
        <taxon>Eumalacostraca</taxon>
        <taxon>Eucarida</taxon>
        <taxon>Decapoda</taxon>
        <taxon>Pleocyemata</taxon>
        <taxon>Astacidea</taxon>
        <taxon>Nephropoidea</taxon>
        <taxon>Nephropidae</taxon>
        <taxon>Homarus</taxon>
    </lineage>
</organism>
<evidence type="ECO:0000313" key="3">
    <source>
        <dbReference type="Proteomes" id="UP000747542"/>
    </source>
</evidence>
<accession>A0A8J5MP50</accession>
<evidence type="ECO:0000256" key="1">
    <source>
        <dbReference type="SAM" id="MobiDB-lite"/>
    </source>
</evidence>
<feature type="compositionally biased region" description="Basic and acidic residues" evidence="1">
    <location>
        <begin position="73"/>
        <end position="87"/>
    </location>
</feature>
<gene>
    <name evidence="2" type="ORF">Hamer_G011307</name>
</gene>
<dbReference type="Proteomes" id="UP000747542">
    <property type="component" value="Unassembled WGS sequence"/>
</dbReference>
<proteinExistence type="predicted"/>
<sequence length="87" mass="9849">MAATDGGAWHDRGGYFHLESSYCYQRRPGKGMKYHMPIGTAEESQGRPGKAGECQILRKKVKEGQILRKKARKEKEISKNIRRQGDG</sequence>
<protein>
    <submittedName>
        <fullName evidence="2">Uncharacterized protein</fullName>
    </submittedName>
</protein>
<name>A0A8J5MP50_HOMAM</name>